<gene>
    <name evidence="1" type="ORF">OIU84_018308</name>
</gene>
<dbReference type="EMBL" id="JAPFFJ010000003">
    <property type="protein sequence ID" value="KAJ6430767.1"/>
    <property type="molecule type" value="Genomic_DNA"/>
</dbReference>
<evidence type="ECO:0000313" key="1">
    <source>
        <dbReference type="EMBL" id="KAJ6430767.1"/>
    </source>
</evidence>
<keyword evidence="2" id="KW-1185">Reference proteome</keyword>
<comment type="caution">
    <text evidence="1">The sequence shown here is derived from an EMBL/GenBank/DDBJ whole genome shotgun (WGS) entry which is preliminary data.</text>
</comment>
<organism evidence="1 2">
    <name type="scientific">Salix udensis</name>
    <dbReference type="NCBI Taxonomy" id="889485"/>
    <lineage>
        <taxon>Eukaryota</taxon>
        <taxon>Viridiplantae</taxon>
        <taxon>Streptophyta</taxon>
        <taxon>Embryophyta</taxon>
        <taxon>Tracheophyta</taxon>
        <taxon>Spermatophyta</taxon>
        <taxon>Magnoliopsida</taxon>
        <taxon>eudicotyledons</taxon>
        <taxon>Gunneridae</taxon>
        <taxon>Pentapetalae</taxon>
        <taxon>rosids</taxon>
        <taxon>fabids</taxon>
        <taxon>Malpighiales</taxon>
        <taxon>Salicaceae</taxon>
        <taxon>Saliceae</taxon>
        <taxon>Salix</taxon>
    </lineage>
</organism>
<proteinExistence type="predicted"/>
<dbReference type="AlphaFoldDB" id="A0AAD6PHQ2"/>
<sequence>MVIELGAGTHNHDVPRVNTSKEWSTDRNSNAVHLETTLLQKPIEGSDDAKQKHKALVYEAVKVFCSKCSIAASNGPLPSVSGHTWNKVFWNVLHGCDPSKLYITVKQVAAIHPFTIFCHQRTSPVAARRHRQSS</sequence>
<protein>
    <submittedName>
        <fullName evidence="1">Uncharacterized protein</fullName>
    </submittedName>
</protein>
<accession>A0AAD6PHQ2</accession>
<dbReference type="Proteomes" id="UP001162972">
    <property type="component" value="Chromosome 10"/>
</dbReference>
<name>A0AAD6PHQ2_9ROSI</name>
<evidence type="ECO:0000313" key="2">
    <source>
        <dbReference type="Proteomes" id="UP001162972"/>
    </source>
</evidence>
<reference evidence="1 2" key="1">
    <citation type="journal article" date="2023" name="Int. J. Mol. Sci.">
        <title>De Novo Assembly and Annotation of 11 Diverse Shrub Willow (Salix) Genomes Reveals Novel Gene Organization in Sex-Linked Regions.</title>
        <authorList>
            <person name="Hyden B."/>
            <person name="Feng K."/>
            <person name="Yates T.B."/>
            <person name="Jawdy S."/>
            <person name="Cereghino C."/>
            <person name="Smart L.B."/>
            <person name="Muchero W."/>
        </authorList>
    </citation>
    <scope>NUCLEOTIDE SEQUENCE [LARGE SCALE GENOMIC DNA]</scope>
    <source>
        <tissue evidence="1">Shoot tip</tissue>
    </source>
</reference>